<dbReference type="GO" id="GO:0005524">
    <property type="term" value="F:ATP binding"/>
    <property type="evidence" value="ECO:0007669"/>
    <property type="project" value="UniProtKB-KW"/>
</dbReference>
<keyword evidence="2" id="KW-0813">Transport</keyword>
<dbReference type="PROSITE" id="PS50006">
    <property type="entry name" value="FHA_DOMAIN"/>
    <property type="match status" value="1"/>
</dbReference>
<keyword evidence="6" id="KW-0067">ATP-binding</keyword>
<dbReference type="STRING" id="1077974.GOEFS_120_00110"/>
<keyword evidence="8 10" id="KW-0472">Membrane</keyword>
<dbReference type="PANTHER" id="PTHR48041:SF139">
    <property type="entry name" value="PROTEIN SCARLET"/>
    <property type="match status" value="1"/>
</dbReference>
<accession>H0R650</accession>
<keyword evidence="5" id="KW-0547">Nucleotide-binding</keyword>
<comment type="subcellular location">
    <subcellularLocation>
        <location evidence="1">Membrane</location>
        <topology evidence="1">Multi-pass membrane protein</topology>
    </subcellularLocation>
</comment>
<dbReference type="Gene3D" id="2.60.200.20">
    <property type="match status" value="1"/>
</dbReference>
<evidence type="ECO:0000313" key="14">
    <source>
        <dbReference type="Proteomes" id="UP000035034"/>
    </source>
</evidence>
<dbReference type="InterPro" id="IPR027417">
    <property type="entry name" value="P-loop_NTPase"/>
</dbReference>
<keyword evidence="4 10" id="KW-0812">Transmembrane</keyword>
<dbReference type="InterPro" id="IPR003439">
    <property type="entry name" value="ABC_transporter-like_ATP-bd"/>
</dbReference>
<evidence type="ECO:0000256" key="10">
    <source>
        <dbReference type="SAM" id="Phobius"/>
    </source>
</evidence>
<feature type="transmembrane region" description="Helical" evidence="10">
    <location>
        <begin position="597"/>
        <end position="615"/>
    </location>
</feature>
<evidence type="ECO:0000256" key="9">
    <source>
        <dbReference type="SAM" id="MobiDB-lite"/>
    </source>
</evidence>
<evidence type="ECO:0000313" key="13">
    <source>
        <dbReference type="EMBL" id="GAB20551.1"/>
    </source>
</evidence>
<dbReference type="Pfam" id="PF00498">
    <property type="entry name" value="FHA"/>
    <property type="match status" value="1"/>
</dbReference>
<dbReference type="SUPFAM" id="SSF49879">
    <property type="entry name" value="SMAD/FHA domain"/>
    <property type="match status" value="1"/>
</dbReference>
<protein>
    <recommendedName>
        <fullName evidence="15">ABC transporter ATP-binding protein</fullName>
    </recommendedName>
</protein>
<dbReference type="AlphaFoldDB" id="H0R650"/>
<gene>
    <name evidence="13" type="ORF">GOEFS_120_00110</name>
</gene>
<proteinExistence type="predicted"/>
<keyword evidence="3" id="KW-0597">Phosphoprotein</keyword>
<dbReference type="GO" id="GO:0016020">
    <property type="term" value="C:membrane"/>
    <property type="evidence" value="ECO:0007669"/>
    <property type="project" value="UniProtKB-SubCell"/>
</dbReference>
<feature type="transmembrane region" description="Helical" evidence="10">
    <location>
        <begin position="483"/>
        <end position="504"/>
    </location>
</feature>
<organism evidence="13 14">
    <name type="scientific">Gordonia effusa NBRC 100432</name>
    <dbReference type="NCBI Taxonomy" id="1077974"/>
    <lineage>
        <taxon>Bacteria</taxon>
        <taxon>Bacillati</taxon>
        <taxon>Actinomycetota</taxon>
        <taxon>Actinomycetes</taxon>
        <taxon>Mycobacteriales</taxon>
        <taxon>Gordoniaceae</taxon>
        <taxon>Gordonia</taxon>
    </lineage>
</organism>
<name>H0R650_9ACTN</name>
<feature type="transmembrane region" description="Helical" evidence="10">
    <location>
        <begin position="443"/>
        <end position="463"/>
    </location>
</feature>
<dbReference type="InterPro" id="IPR008984">
    <property type="entry name" value="SMAD_FHA_dom_sf"/>
</dbReference>
<dbReference type="Proteomes" id="UP000035034">
    <property type="component" value="Unassembled WGS sequence"/>
</dbReference>
<dbReference type="InterPro" id="IPR050352">
    <property type="entry name" value="ABCG_transporters"/>
</dbReference>
<evidence type="ECO:0000256" key="2">
    <source>
        <dbReference type="ARBA" id="ARBA00022448"/>
    </source>
</evidence>
<comment type="caution">
    <text evidence="13">The sequence shown here is derived from an EMBL/GenBank/DDBJ whole genome shotgun (WGS) entry which is preliminary data.</text>
</comment>
<dbReference type="InterPro" id="IPR000253">
    <property type="entry name" value="FHA_dom"/>
</dbReference>
<evidence type="ECO:0008006" key="15">
    <source>
        <dbReference type="Google" id="ProtNLM"/>
    </source>
</evidence>
<feature type="transmembrane region" description="Helical" evidence="10">
    <location>
        <begin position="662"/>
        <end position="684"/>
    </location>
</feature>
<dbReference type="InterPro" id="IPR013525">
    <property type="entry name" value="ABC2_TM"/>
</dbReference>
<dbReference type="PROSITE" id="PS00211">
    <property type="entry name" value="ABC_TRANSPORTER_1"/>
    <property type="match status" value="1"/>
</dbReference>
<evidence type="ECO:0000256" key="3">
    <source>
        <dbReference type="ARBA" id="ARBA00022553"/>
    </source>
</evidence>
<evidence type="ECO:0000256" key="4">
    <source>
        <dbReference type="ARBA" id="ARBA00022692"/>
    </source>
</evidence>
<dbReference type="Pfam" id="PF00005">
    <property type="entry name" value="ABC_tran"/>
    <property type="match status" value="1"/>
</dbReference>
<dbReference type="Gene3D" id="3.40.50.300">
    <property type="entry name" value="P-loop containing nucleotide triphosphate hydrolases"/>
    <property type="match status" value="1"/>
</dbReference>
<evidence type="ECO:0000259" key="11">
    <source>
        <dbReference type="PROSITE" id="PS50006"/>
    </source>
</evidence>
<dbReference type="InterPro" id="IPR017871">
    <property type="entry name" value="ABC_transporter-like_CS"/>
</dbReference>
<dbReference type="SMART" id="SM00240">
    <property type="entry name" value="FHA"/>
    <property type="match status" value="1"/>
</dbReference>
<dbReference type="CDD" id="cd00060">
    <property type="entry name" value="FHA"/>
    <property type="match status" value="1"/>
</dbReference>
<dbReference type="GO" id="GO:0016887">
    <property type="term" value="F:ATP hydrolysis activity"/>
    <property type="evidence" value="ECO:0007669"/>
    <property type="project" value="InterPro"/>
</dbReference>
<evidence type="ECO:0000256" key="5">
    <source>
        <dbReference type="ARBA" id="ARBA00022741"/>
    </source>
</evidence>
<feature type="transmembrane region" description="Helical" evidence="10">
    <location>
        <begin position="565"/>
        <end position="585"/>
    </location>
</feature>
<evidence type="ECO:0000256" key="7">
    <source>
        <dbReference type="ARBA" id="ARBA00022989"/>
    </source>
</evidence>
<dbReference type="PANTHER" id="PTHR48041">
    <property type="entry name" value="ABC TRANSPORTER G FAMILY MEMBER 28"/>
    <property type="match status" value="1"/>
</dbReference>
<dbReference type="EMBL" id="BAEH01000120">
    <property type="protein sequence ID" value="GAB20551.1"/>
    <property type="molecule type" value="Genomic_DNA"/>
</dbReference>
<feature type="region of interest" description="Disordered" evidence="9">
    <location>
        <begin position="1"/>
        <end position="31"/>
    </location>
</feature>
<evidence type="ECO:0000256" key="8">
    <source>
        <dbReference type="ARBA" id="ARBA00023136"/>
    </source>
</evidence>
<reference evidence="13 14" key="1">
    <citation type="submission" date="2011-12" db="EMBL/GenBank/DDBJ databases">
        <title>Whole genome shotgun sequence of Gordonia effusa NBRC 100432.</title>
        <authorList>
            <person name="Yoshida I."/>
            <person name="Takarada H."/>
            <person name="Hosoyama A."/>
            <person name="Tsuchikane K."/>
            <person name="Katsumata H."/>
            <person name="Yamazaki S."/>
            <person name="Fujita N."/>
        </authorList>
    </citation>
    <scope>NUCLEOTIDE SEQUENCE [LARGE SCALE GENOMIC DNA]</scope>
    <source>
        <strain evidence="13 14">NBRC 100432</strain>
    </source>
</reference>
<dbReference type="GO" id="GO:0140359">
    <property type="term" value="F:ABC-type transporter activity"/>
    <property type="evidence" value="ECO:0007669"/>
    <property type="project" value="InterPro"/>
</dbReference>
<dbReference type="PROSITE" id="PS50893">
    <property type="entry name" value="ABC_TRANSPORTER_2"/>
    <property type="match status" value="1"/>
</dbReference>
<dbReference type="SUPFAM" id="SSF52540">
    <property type="entry name" value="P-loop containing nucleoside triphosphate hydrolases"/>
    <property type="match status" value="1"/>
</dbReference>
<keyword evidence="14" id="KW-1185">Reference proteome</keyword>
<keyword evidence="7 10" id="KW-1133">Transmembrane helix</keyword>
<feature type="domain" description="FHA" evidence="11">
    <location>
        <begin position="63"/>
        <end position="112"/>
    </location>
</feature>
<dbReference type="eggNOG" id="COG1716">
    <property type="taxonomic scope" value="Bacteria"/>
</dbReference>
<sequence>MPGQGSSAGGPGASGFGEPTIHPPNLPDADAAPHLQSLLHNVANALTAPEQAGRQAITLTGTQTIGRTPDNDIVVSDVLASRHHAKLTNTTAGMFIDDLRSVNGTYVNGQRVVHHPLTDGDVVTIGNSDFVVSAGNLMRGQAKSVVAGGLEVHGVGLTIDGKELLRNVSVSAAPGTLTAIIGPSGAGKSTAAKIIAGLSRPTAGVVQFEGRDVHAEYDALRSRIGMVPQDDVLHRKLTLRQALGYAAQLRLPPDMNKADRAQVVAGVLTELQLIEHLDTRVDKLSGGQRKRASVAMELLTGPSLLILDEPTSGLDPALDRQVMNTLRRLADAGRVIVVVTHSLSYLSLCDEVLLLAPGGKTAFCGPPSQVGSAMGTTDWAEIFGYVADQPDAAHARYTSRFASQPAPPTPTSTGPVVRAPQSGFFRQLSTVARRQTRLIFADVGYLIFLVLLPLVLGALSLVIPGSSGYLSNNVDEPAETVQMLVVLVVGAAFMGTALSVRDLVGERPIFERERAVGLRPGAYLWAKVVVFFVAVSLQTAVMLAINYARKGVPEASFFLPGWLELFFIVAFLGCVSTLVGLAISAAVRSTEQTMPPLVIVVMVQFVFCGGLFALAGRPGLEQLSWIFPARWGYSGAASVVDLREVSPDAQSAEIEKLWSHELMYLGLSYGILAAMALLLFVFTWRRLVLKKK</sequence>
<feature type="transmembrane region" description="Helical" evidence="10">
    <location>
        <begin position="524"/>
        <end position="545"/>
    </location>
</feature>
<dbReference type="FunFam" id="3.40.50.300:FF:000474">
    <property type="entry name" value="Putative ABC transporter ATP-binding subunit"/>
    <property type="match status" value="1"/>
</dbReference>
<evidence type="ECO:0000256" key="1">
    <source>
        <dbReference type="ARBA" id="ARBA00004141"/>
    </source>
</evidence>
<evidence type="ECO:0000259" key="12">
    <source>
        <dbReference type="PROSITE" id="PS50893"/>
    </source>
</evidence>
<feature type="compositionally biased region" description="Gly residues" evidence="9">
    <location>
        <begin position="1"/>
        <end position="15"/>
    </location>
</feature>
<dbReference type="eggNOG" id="COG0842">
    <property type="taxonomic scope" value="Bacteria"/>
</dbReference>
<dbReference type="Pfam" id="PF01061">
    <property type="entry name" value="ABC2_membrane"/>
    <property type="match status" value="1"/>
</dbReference>
<evidence type="ECO:0000256" key="6">
    <source>
        <dbReference type="ARBA" id="ARBA00022840"/>
    </source>
</evidence>
<dbReference type="SMART" id="SM00382">
    <property type="entry name" value="AAA"/>
    <property type="match status" value="1"/>
</dbReference>
<dbReference type="eggNOG" id="COG1131">
    <property type="taxonomic scope" value="Bacteria"/>
</dbReference>
<feature type="domain" description="ABC transporter" evidence="12">
    <location>
        <begin position="150"/>
        <end position="382"/>
    </location>
</feature>
<dbReference type="InterPro" id="IPR003593">
    <property type="entry name" value="AAA+_ATPase"/>
</dbReference>